<proteinExistence type="predicted"/>
<dbReference type="EMBL" id="FVZE01000002">
    <property type="protein sequence ID" value="SLJ96190.1"/>
    <property type="molecule type" value="Genomic_DNA"/>
</dbReference>
<feature type="region of interest" description="Disordered" evidence="1">
    <location>
        <begin position="23"/>
        <end position="108"/>
    </location>
</feature>
<evidence type="ECO:0000313" key="2">
    <source>
        <dbReference type="EMBL" id="SLJ96190.1"/>
    </source>
</evidence>
<sequence>MMHRHLKFWTALSIAGAAALSLGGCKDDASAPKEAAGDKLLPRSVTDDMLPYDTVRSQSPLANPEATASGDSNAKPTTSDATAAADEAQAAAQEATAAEAAEPAGQAD</sequence>
<organism evidence="2 3">
    <name type="scientific">Novosphingobium mathurense</name>
    <dbReference type="NCBI Taxonomy" id="428990"/>
    <lineage>
        <taxon>Bacteria</taxon>
        <taxon>Pseudomonadati</taxon>
        <taxon>Pseudomonadota</taxon>
        <taxon>Alphaproteobacteria</taxon>
        <taxon>Sphingomonadales</taxon>
        <taxon>Sphingomonadaceae</taxon>
        <taxon>Novosphingobium</taxon>
    </lineage>
</organism>
<dbReference type="AlphaFoldDB" id="A0A1U6HKB4"/>
<reference evidence="3" key="1">
    <citation type="submission" date="2017-02" db="EMBL/GenBank/DDBJ databases">
        <authorList>
            <person name="Varghese N."/>
            <person name="Submissions S."/>
        </authorList>
    </citation>
    <scope>NUCLEOTIDE SEQUENCE [LARGE SCALE GENOMIC DNA]</scope>
    <source>
        <strain evidence="3">SM117</strain>
    </source>
</reference>
<dbReference type="RefSeq" id="WP_079730186.1">
    <property type="nucleotide sequence ID" value="NZ_FVZE01000002.1"/>
</dbReference>
<dbReference type="STRING" id="428990.SAMN06295987_102620"/>
<dbReference type="PROSITE" id="PS51257">
    <property type="entry name" value="PROKAR_LIPOPROTEIN"/>
    <property type="match status" value="1"/>
</dbReference>
<feature type="compositionally biased region" description="Low complexity" evidence="1">
    <location>
        <begin position="77"/>
        <end position="108"/>
    </location>
</feature>
<name>A0A1U6HKB4_9SPHN</name>
<protein>
    <recommendedName>
        <fullName evidence="4">Lipoprotein</fullName>
    </recommendedName>
</protein>
<evidence type="ECO:0000256" key="1">
    <source>
        <dbReference type="SAM" id="MobiDB-lite"/>
    </source>
</evidence>
<gene>
    <name evidence="2" type="ORF">SAMN06295987_102620</name>
</gene>
<evidence type="ECO:0008006" key="4">
    <source>
        <dbReference type="Google" id="ProtNLM"/>
    </source>
</evidence>
<dbReference type="Proteomes" id="UP000190989">
    <property type="component" value="Unassembled WGS sequence"/>
</dbReference>
<feature type="compositionally biased region" description="Basic and acidic residues" evidence="1">
    <location>
        <begin position="25"/>
        <end position="41"/>
    </location>
</feature>
<keyword evidence="3" id="KW-1185">Reference proteome</keyword>
<accession>A0A1U6HKB4</accession>
<evidence type="ECO:0000313" key="3">
    <source>
        <dbReference type="Proteomes" id="UP000190989"/>
    </source>
</evidence>